<name>A0A059B3N9_EUCGR</name>
<dbReference type="InParanoid" id="A0A059B3N9"/>
<protein>
    <submittedName>
        <fullName evidence="1">Uncharacterized protein</fullName>
    </submittedName>
</protein>
<reference evidence="1" key="1">
    <citation type="submission" date="2013-07" db="EMBL/GenBank/DDBJ databases">
        <title>The genome of Eucalyptus grandis.</title>
        <authorList>
            <person name="Schmutz J."/>
            <person name="Hayes R."/>
            <person name="Myburg A."/>
            <person name="Tuskan G."/>
            <person name="Grattapaglia D."/>
            <person name="Rokhsar D.S."/>
        </authorList>
    </citation>
    <scope>NUCLEOTIDE SEQUENCE</scope>
    <source>
        <tissue evidence="1">Leaf extractions</tissue>
    </source>
</reference>
<proteinExistence type="predicted"/>
<organism evidence="1">
    <name type="scientific">Eucalyptus grandis</name>
    <name type="common">Flooded gum</name>
    <dbReference type="NCBI Taxonomy" id="71139"/>
    <lineage>
        <taxon>Eukaryota</taxon>
        <taxon>Viridiplantae</taxon>
        <taxon>Streptophyta</taxon>
        <taxon>Embryophyta</taxon>
        <taxon>Tracheophyta</taxon>
        <taxon>Spermatophyta</taxon>
        <taxon>Magnoliopsida</taxon>
        <taxon>eudicotyledons</taxon>
        <taxon>Gunneridae</taxon>
        <taxon>Pentapetalae</taxon>
        <taxon>rosids</taxon>
        <taxon>malvids</taxon>
        <taxon>Myrtales</taxon>
        <taxon>Myrtaceae</taxon>
        <taxon>Myrtoideae</taxon>
        <taxon>Eucalypteae</taxon>
        <taxon>Eucalyptus</taxon>
    </lineage>
</organism>
<dbReference type="Gramene" id="KCW60481">
    <property type="protein sequence ID" value="KCW60481"/>
    <property type="gene ID" value="EUGRSUZ_H03211"/>
</dbReference>
<accession>A0A059B3N9</accession>
<sequence length="97" mass="10939">MTSPKAFIGPLAKGKGRRTFSLKSLCNLSKGCFPYRLHFIRPSDPISRHQRSRFGYSSSQESAILSLLTIMWNNLFRFLSFFSTSSNSVVFSSPPGR</sequence>
<dbReference type="AlphaFoldDB" id="A0A059B3N9"/>
<dbReference type="EMBL" id="KK198760">
    <property type="protein sequence ID" value="KCW60481.1"/>
    <property type="molecule type" value="Genomic_DNA"/>
</dbReference>
<evidence type="ECO:0000313" key="1">
    <source>
        <dbReference type="EMBL" id="KCW60481.1"/>
    </source>
</evidence>
<gene>
    <name evidence="1" type="ORF">EUGRSUZ_H03211</name>
</gene>